<gene>
    <name evidence="2" type="ORF">SAMN06265348_1016</name>
</gene>
<dbReference type="PANTHER" id="PTHR33570:SF2">
    <property type="entry name" value="CARBOXYMUCONOLACTONE DECARBOXYLASE-LIKE DOMAIN-CONTAINING PROTEIN"/>
    <property type="match status" value="1"/>
</dbReference>
<name>A0A521AAH9_9SPHI</name>
<evidence type="ECO:0000313" key="2">
    <source>
        <dbReference type="EMBL" id="SMO31804.1"/>
    </source>
</evidence>
<evidence type="ECO:0000313" key="3">
    <source>
        <dbReference type="Proteomes" id="UP000320300"/>
    </source>
</evidence>
<dbReference type="AlphaFoldDB" id="A0A521AAH9"/>
<dbReference type="SUPFAM" id="SSF69118">
    <property type="entry name" value="AhpD-like"/>
    <property type="match status" value="1"/>
</dbReference>
<organism evidence="2 3">
    <name type="scientific">Pedobacter westerhofensis</name>
    <dbReference type="NCBI Taxonomy" id="425512"/>
    <lineage>
        <taxon>Bacteria</taxon>
        <taxon>Pseudomonadati</taxon>
        <taxon>Bacteroidota</taxon>
        <taxon>Sphingobacteriia</taxon>
        <taxon>Sphingobacteriales</taxon>
        <taxon>Sphingobacteriaceae</taxon>
        <taxon>Pedobacter</taxon>
    </lineage>
</organism>
<protein>
    <submittedName>
        <fullName evidence="2">4-carboxymuconolactone decarboxylase</fullName>
    </submittedName>
</protein>
<dbReference type="GO" id="GO:0051920">
    <property type="term" value="F:peroxiredoxin activity"/>
    <property type="evidence" value="ECO:0007669"/>
    <property type="project" value="InterPro"/>
</dbReference>
<dbReference type="Pfam" id="PF02627">
    <property type="entry name" value="CMD"/>
    <property type="match status" value="2"/>
</dbReference>
<reference evidence="2 3" key="1">
    <citation type="submission" date="2017-05" db="EMBL/GenBank/DDBJ databases">
        <authorList>
            <person name="Varghese N."/>
            <person name="Submissions S."/>
        </authorList>
    </citation>
    <scope>NUCLEOTIDE SEQUENCE [LARGE SCALE GENOMIC DNA]</scope>
    <source>
        <strain evidence="2 3">DSM 19036</strain>
    </source>
</reference>
<evidence type="ECO:0000259" key="1">
    <source>
        <dbReference type="Pfam" id="PF02627"/>
    </source>
</evidence>
<feature type="domain" description="Carboxymuconolactone decarboxylase-like" evidence="1">
    <location>
        <begin position="214"/>
        <end position="296"/>
    </location>
</feature>
<dbReference type="InterPro" id="IPR029032">
    <property type="entry name" value="AhpD-like"/>
</dbReference>
<keyword evidence="3" id="KW-1185">Reference proteome</keyword>
<sequence length="302" mass="33509">MLTLVTFIGTVYSQQTKQLDKLKIAKALPIGESKGKSEIKVNNKKIKEITIMTRKEKSEENFKQLFGEEIKGIEATDPDFQEIMNSFIFGEVYNQGNLDNRMRELTTIVVLTVNQNLPQLKSQVAAALKIGVTPIEIKEAVYQCAPYIGFPKTLNAINEINGVFKANNIVLPLPSQKTVSEETRLLEGIAVQTEIFGDLIPKMRAGAPENQKHIQDYLSAFCFGDFYTRSGLALKTRELLTLCMVSSLGGADSQVKAHVQANKNVGNDKATLIGVITQCLPYMGFPRTLNALAFINDIFIEN</sequence>
<feature type="domain" description="Carboxymuconolactone decarboxylase-like" evidence="1">
    <location>
        <begin position="78"/>
        <end position="158"/>
    </location>
</feature>
<dbReference type="InterPro" id="IPR003779">
    <property type="entry name" value="CMD-like"/>
</dbReference>
<proteinExistence type="predicted"/>
<dbReference type="PANTHER" id="PTHR33570">
    <property type="entry name" value="4-CARBOXYMUCONOLACTONE DECARBOXYLASE FAMILY PROTEIN"/>
    <property type="match status" value="1"/>
</dbReference>
<accession>A0A521AAH9</accession>
<dbReference type="Proteomes" id="UP000320300">
    <property type="component" value="Unassembled WGS sequence"/>
</dbReference>
<dbReference type="EMBL" id="FXTN01000001">
    <property type="protein sequence ID" value="SMO31804.1"/>
    <property type="molecule type" value="Genomic_DNA"/>
</dbReference>
<dbReference type="InterPro" id="IPR052512">
    <property type="entry name" value="4CMD/NDH-1_regulator"/>
</dbReference>
<dbReference type="Gene3D" id="1.20.1290.10">
    <property type="entry name" value="AhpD-like"/>
    <property type="match status" value="1"/>
</dbReference>